<gene>
    <name evidence="9" type="primary">galU</name>
    <name evidence="9" type="ORF">OINT_2001352</name>
</gene>
<dbReference type="AlphaFoldDB" id="C4WP73"/>
<evidence type="ECO:0000256" key="4">
    <source>
        <dbReference type="ARBA" id="ARBA00022679"/>
    </source>
</evidence>
<proteinExistence type="inferred from homology"/>
<evidence type="ECO:0000256" key="6">
    <source>
        <dbReference type="ARBA" id="ARBA00048128"/>
    </source>
</evidence>
<evidence type="ECO:0000256" key="3">
    <source>
        <dbReference type="ARBA" id="ARBA00019048"/>
    </source>
</evidence>
<comment type="catalytic activity">
    <reaction evidence="6 7">
        <text>alpha-D-glucose 1-phosphate + UTP + H(+) = UDP-alpha-D-glucose + diphosphate</text>
        <dbReference type="Rhea" id="RHEA:19889"/>
        <dbReference type="ChEBI" id="CHEBI:15378"/>
        <dbReference type="ChEBI" id="CHEBI:33019"/>
        <dbReference type="ChEBI" id="CHEBI:46398"/>
        <dbReference type="ChEBI" id="CHEBI:58601"/>
        <dbReference type="ChEBI" id="CHEBI:58885"/>
        <dbReference type="EC" id="2.7.7.9"/>
    </reaction>
</comment>
<dbReference type="InterPro" id="IPR005771">
    <property type="entry name" value="GalU_uridylyltTrfase_bac/arc"/>
</dbReference>
<dbReference type="Proteomes" id="UP000004386">
    <property type="component" value="Unassembled WGS sequence"/>
</dbReference>
<keyword evidence="4 7" id="KW-0808">Transferase</keyword>
<dbReference type="InterPro" id="IPR005835">
    <property type="entry name" value="NTP_transferase_dom"/>
</dbReference>
<protein>
    <recommendedName>
        <fullName evidence="3 7">UTP--glucose-1-phosphate uridylyltransferase</fullName>
        <ecNumber evidence="2 7">2.7.7.9</ecNumber>
    </recommendedName>
    <alternativeName>
        <fullName evidence="7">UDP-glucose pyrophosphorylase</fullName>
    </alternativeName>
</protein>
<dbReference type="SUPFAM" id="SSF53448">
    <property type="entry name" value="Nucleotide-diphospho-sugar transferases"/>
    <property type="match status" value="1"/>
</dbReference>
<dbReference type="HOGENOM" id="CLU_029499_1_2_5"/>
<dbReference type="InterPro" id="IPR029044">
    <property type="entry name" value="Nucleotide-diphossugar_trans"/>
</dbReference>
<accession>C4WP73</accession>
<organism evidence="9 10">
    <name type="scientific">Brucella intermedia LMG 3301</name>
    <dbReference type="NCBI Taxonomy" id="641118"/>
    <lineage>
        <taxon>Bacteria</taxon>
        <taxon>Pseudomonadati</taxon>
        <taxon>Pseudomonadota</taxon>
        <taxon>Alphaproteobacteria</taxon>
        <taxon>Hyphomicrobiales</taxon>
        <taxon>Brucellaceae</taxon>
        <taxon>Brucella/Ochrobactrum group</taxon>
        <taxon>Brucella</taxon>
    </lineage>
</organism>
<evidence type="ECO:0000259" key="8">
    <source>
        <dbReference type="Pfam" id="PF00483"/>
    </source>
</evidence>
<dbReference type="PANTHER" id="PTHR43197">
    <property type="entry name" value="UTP--GLUCOSE-1-PHOSPHATE URIDYLYLTRANSFERASE"/>
    <property type="match status" value="1"/>
</dbReference>
<reference evidence="9 10" key="1">
    <citation type="submission" date="2009-05" db="EMBL/GenBank/DDBJ databases">
        <authorList>
            <person name="Setubal J.C."/>
            <person name="Boyle S."/>
            <person name="Crasta O.R."/>
            <person name="Gillespie J.J."/>
            <person name="Kenyon R.W."/>
            <person name="Lu J."/>
            <person name="Mane S."/>
            <person name="Nagrani S."/>
            <person name="Shallom J.M."/>
            <person name="Shallom S."/>
            <person name="Shukla M."/>
            <person name="Snyder E.E."/>
            <person name="Sobral B.W."/>
            <person name="Wattam A.R."/>
            <person name="Will R."/>
            <person name="Williams K."/>
            <person name="Yoo H."/>
            <person name="Munk C."/>
            <person name="Tapia R."/>
            <person name="Green L."/>
            <person name="Rogers Y."/>
            <person name="Detter J.C."/>
            <person name="Bruce D."/>
            <person name="Brettin T.S."/>
            <person name="Tsolis R."/>
        </authorList>
    </citation>
    <scope>NUCLEOTIDE SEQUENCE [LARGE SCALE GENOMIC DNA]</scope>
    <source>
        <strain evidence="9 10">LMG 3301</strain>
    </source>
</reference>
<evidence type="ECO:0000256" key="2">
    <source>
        <dbReference type="ARBA" id="ARBA00012415"/>
    </source>
</evidence>
<evidence type="ECO:0000256" key="1">
    <source>
        <dbReference type="ARBA" id="ARBA00006890"/>
    </source>
</evidence>
<dbReference type="EC" id="2.7.7.9" evidence="2 7"/>
<evidence type="ECO:0000256" key="7">
    <source>
        <dbReference type="RuleBase" id="RU361259"/>
    </source>
</evidence>
<dbReference type="PANTHER" id="PTHR43197:SF1">
    <property type="entry name" value="UTP--GLUCOSE-1-PHOSPHATE URIDYLYLTRANSFERASE"/>
    <property type="match status" value="1"/>
</dbReference>
<comment type="similarity">
    <text evidence="1 7">Belongs to the UDPGP type 2 family.</text>
</comment>
<feature type="domain" description="Nucleotidyl transferase" evidence="8">
    <location>
        <begin position="20"/>
        <end position="276"/>
    </location>
</feature>
<keyword evidence="5 7" id="KW-0548">Nucleotidyltransferase</keyword>
<dbReference type="Pfam" id="PF00483">
    <property type="entry name" value="NTP_transferase"/>
    <property type="match status" value="1"/>
</dbReference>
<dbReference type="GO" id="GO:0006011">
    <property type="term" value="P:UDP-alpha-D-glucose metabolic process"/>
    <property type="evidence" value="ECO:0007669"/>
    <property type="project" value="InterPro"/>
</dbReference>
<dbReference type="NCBIfam" id="TIGR01099">
    <property type="entry name" value="galU"/>
    <property type="match status" value="1"/>
</dbReference>
<sequence length="303" mass="33394">MKSRRGMSSIRKIRKAVFPVAGLGTRFLPATKSIPKEMLTVVDKPVIQYVVDEAREAGIEHLIFVTGRNKAVIEDYFDAQVELYSTLAERGKTAELEHLQDIQPQPGTTSFTRQQVPLGLGHAVWCARELVGDEPFALLLPDMVMQSKKGCLKEMVELYEKTGGNVVAVQECDPEEAHKYGIVGKGETVGSGFEITQMVEKPAKGTAPSNLYINGRYILQPEIFELLSKQEKGAGNEIQLTDAMLKLADAQKFFGFNYQGLTFDCGSKAGFIEANVAFALWRNDIRPSVEGSIGHLLNTIKPA</sequence>
<dbReference type="EMBL" id="ACQA01000002">
    <property type="protein sequence ID" value="EEQ94137.1"/>
    <property type="molecule type" value="Genomic_DNA"/>
</dbReference>
<name>C4WP73_9HYPH</name>
<dbReference type="CDD" id="cd02541">
    <property type="entry name" value="UGPase_prokaryotic"/>
    <property type="match status" value="1"/>
</dbReference>
<comment type="caution">
    <text evidence="9">The sequence shown here is derived from an EMBL/GenBank/DDBJ whole genome shotgun (WGS) entry which is preliminary data.</text>
</comment>
<evidence type="ECO:0000256" key="5">
    <source>
        <dbReference type="ARBA" id="ARBA00022695"/>
    </source>
</evidence>
<dbReference type="GO" id="GO:0003983">
    <property type="term" value="F:UTP:glucose-1-phosphate uridylyltransferase activity"/>
    <property type="evidence" value="ECO:0007669"/>
    <property type="project" value="UniProtKB-EC"/>
</dbReference>
<evidence type="ECO:0000313" key="9">
    <source>
        <dbReference type="EMBL" id="EEQ94137.1"/>
    </source>
</evidence>
<dbReference type="Gene3D" id="3.90.550.10">
    <property type="entry name" value="Spore Coat Polysaccharide Biosynthesis Protein SpsA, Chain A"/>
    <property type="match status" value="1"/>
</dbReference>
<evidence type="ECO:0000313" key="10">
    <source>
        <dbReference type="Proteomes" id="UP000004386"/>
    </source>
</evidence>